<dbReference type="CDD" id="cd03112">
    <property type="entry name" value="CobW-like"/>
    <property type="match status" value="1"/>
</dbReference>
<dbReference type="InterPro" id="IPR027417">
    <property type="entry name" value="P-loop_NTPase"/>
</dbReference>
<dbReference type="PANTHER" id="PTHR13748">
    <property type="entry name" value="COBW-RELATED"/>
    <property type="match status" value="1"/>
</dbReference>
<dbReference type="SMART" id="SM00833">
    <property type="entry name" value="CobW_C"/>
    <property type="match status" value="1"/>
</dbReference>
<evidence type="ECO:0000256" key="5">
    <source>
        <dbReference type="ARBA" id="ARBA00049117"/>
    </source>
</evidence>
<dbReference type="SUPFAM" id="SSF52540">
    <property type="entry name" value="P-loop containing nucleoside triphosphate hydrolases"/>
    <property type="match status" value="1"/>
</dbReference>
<dbReference type="InterPro" id="IPR051316">
    <property type="entry name" value="Zinc-reg_GTPase_activator"/>
</dbReference>
<evidence type="ECO:0000313" key="8">
    <source>
        <dbReference type="EMBL" id="CAK9258304.1"/>
    </source>
</evidence>
<dbReference type="PANTHER" id="PTHR13748:SF62">
    <property type="entry name" value="COBW DOMAIN-CONTAINING PROTEIN"/>
    <property type="match status" value="1"/>
</dbReference>
<keyword evidence="6" id="KW-0732">Signal</keyword>
<proteinExistence type="inferred from homology"/>
<keyword evidence="2" id="KW-0378">Hydrolase</keyword>
<feature type="chain" id="PRO_5046335387" description="CobW C-terminal domain-containing protein" evidence="6">
    <location>
        <begin position="17"/>
        <end position="481"/>
    </location>
</feature>
<evidence type="ECO:0000256" key="1">
    <source>
        <dbReference type="ARBA" id="ARBA00022741"/>
    </source>
</evidence>
<keyword evidence="1" id="KW-0547">Nucleotide-binding</keyword>
<evidence type="ECO:0000256" key="2">
    <source>
        <dbReference type="ARBA" id="ARBA00022801"/>
    </source>
</evidence>
<protein>
    <recommendedName>
        <fullName evidence="7">CobW C-terminal domain-containing protein</fullName>
    </recommendedName>
</protein>
<accession>A0ABP0VUY5</accession>
<evidence type="ECO:0000313" key="9">
    <source>
        <dbReference type="Proteomes" id="UP001497444"/>
    </source>
</evidence>
<evidence type="ECO:0000256" key="6">
    <source>
        <dbReference type="SAM" id="SignalP"/>
    </source>
</evidence>
<dbReference type="Pfam" id="PF07683">
    <property type="entry name" value="CobW_C"/>
    <property type="match status" value="1"/>
</dbReference>
<feature type="signal peptide" evidence="6">
    <location>
        <begin position="1"/>
        <end position="16"/>
    </location>
</feature>
<evidence type="ECO:0000256" key="3">
    <source>
        <dbReference type="ARBA" id="ARBA00023186"/>
    </source>
</evidence>
<gene>
    <name evidence="8" type="ORF">CSSPJE1EN1_LOCUS3782</name>
</gene>
<dbReference type="Pfam" id="PF02492">
    <property type="entry name" value="cobW"/>
    <property type="match status" value="1"/>
</dbReference>
<evidence type="ECO:0000259" key="7">
    <source>
        <dbReference type="SMART" id="SM00833"/>
    </source>
</evidence>
<comment type="similarity">
    <text evidence="4">Belongs to the SIMIBI class G3E GTPase family. ZNG1 subfamily.</text>
</comment>
<comment type="catalytic activity">
    <reaction evidence="5">
        <text>GTP + H2O = GDP + phosphate + H(+)</text>
        <dbReference type="Rhea" id="RHEA:19669"/>
        <dbReference type="ChEBI" id="CHEBI:15377"/>
        <dbReference type="ChEBI" id="CHEBI:15378"/>
        <dbReference type="ChEBI" id="CHEBI:37565"/>
        <dbReference type="ChEBI" id="CHEBI:43474"/>
        <dbReference type="ChEBI" id="CHEBI:58189"/>
    </reaction>
    <physiologicalReaction direction="left-to-right" evidence="5">
        <dbReference type="Rhea" id="RHEA:19670"/>
    </physiologicalReaction>
</comment>
<dbReference type="EMBL" id="OZ020106">
    <property type="protein sequence ID" value="CAK9258304.1"/>
    <property type="molecule type" value="Genomic_DNA"/>
</dbReference>
<keyword evidence="9" id="KW-1185">Reference proteome</keyword>
<dbReference type="InterPro" id="IPR011629">
    <property type="entry name" value="CobW-like_C"/>
</dbReference>
<evidence type="ECO:0000256" key="4">
    <source>
        <dbReference type="ARBA" id="ARBA00034320"/>
    </source>
</evidence>
<keyword evidence="3" id="KW-0143">Chaperone</keyword>
<dbReference type="Proteomes" id="UP001497444">
    <property type="component" value="Chromosome 11"/>
</dbReference>
<reference evidence="8" key="1">
    <citation type="submission" date="2024-02" db="EMBL/GenBank/DDBJ databases">
        <authorList>
            <consortium name="ELIXIR-Norway"/>
            <consortium name="Elixir Norway"/>
        </authorList>
    </citation>
    <scope>NUCLEOTIDE SEQUENCE</scope>
</reference>
<dbReference type="Gene3D" id="3.30.1220.10">
    <property type="entry name" value="CobW-like, C-terminal domain"/>
    <property type="match status" value="1"/>
</dbReference>
<name>A0ABP0VUY5_9BRYO</name>
<dbReference type="InterPro" id="IPR036627">
    <property type="entry name" value="CobW-likC_sf"/>
</dbReference>
<sequence length="481" mass="53865">MLYRTVVMATCIRACALPAACRLASGHGHYCVRKCLPQGVRMCSNGFARFHSAKSNLSFTSSRAVVVPATLRRLVIPPPLFFVPRRAAVRLLTTASSATDLEQAASGVAPQDSFPPHDPRVPVTIITGFLGSGKTTLLNHVLREQHGKRIAVIENEYGEVDIDGSLVAAQQRGEEDIVMLNNGCMCCTVRGDLVRMLEELIRKRRDKFDHIMIETTGLANPAPIIQTFYMEEHLAHHLRLDGVVTLVDAKHATRHIEEEKPDGVVNEAVEQIAYADRIILNKIDLVTESEVNTLIKRIQRINTLAQVQQAKLAKVDMDYVLGVGGFDLEKVESDLLMEEKNSNHVHEHEHEHVHTEACHDHEKCGHKDHDHSHNHTHDPGVSSVSIVCEGALDLDKINTWLEDVMNERSDDIYRTKGVLSIDGWDERFIFQGVHSLLEGAPERNWGPEEKRINKLVFIGKKLDEAFLRKGFEECLVSPKAQ</sequence>
<dbReference type="InterPro" id="IPR003495">
    <property type="entry name" value="CobW/HypB/UreG_nucleotide-bd"/>
</dbReference>
<organism evidence="8 9">
    <name type="scientific">Sphagnum jensenii</name>
    <dbReference type="NCBI Taxonomy" id="128206"/>
    <lineage>
        <taxon>Eukaryota</taxon>
        <taxon>Viridiplantae</taxon>
        <taxon>Streptophyta</taxon>
        <taxon>Embryophyta</taxon>
        <taxon>Bryophyta</taxon>
        <taxon>Sphagnophytina</taxon>
        <taxon>Sphagnopsida</taxon>
        <taxon>Sphagnales</taxon>
        <taxon>Sphagnaceae</taxon>
        <taxon>Sphagnum</taxon>
    </lineage>
</organism>
<dbReference type="SUPFAM" id="SSF90002">
    <property type="entry name" value="Hypothetical protein YjiA, C-terminal domain"/>
    <property type="match status" value="1"/>
</dbReference>
<dbReference type="Gene3D" id="3.40.50.300">
    <property type="entry name" value="P-loop containing nucleotide triphosphate hydrolases"/>
    <property type="match status" value="1"/>
</dbReference>
<feature type="domain" description="CobW C-terminal" evidence="7">
    <location>
        <begin position="381"/>
        <end position="475"/>
    </location>
</feature>